<dbReference type="EMBL" id="QLNT01000001">
    <property type="protein sequence ID" value="KAF3076788.1"/>
    <property type="molecule type" value="Genomic_DNA"/>
</dbReference>
<evidence type="ECO:0000313" key="2">
    <source>
        <dbReference type="Proteomes" id="UP000801864"/>
    </source>
</evidence>
<keyword evidence="2" id="KW-1185">Reference proteome</keyword>
<protein>
    <submittedName>
        <fullName evidence="1">Uncharacterized protein</fullName>
    </submittedName>
</protein>
<proteinExistence type="predicted"/>
<gene>
    <name evidence="1" type="ORF">CFAM422_000542</name>
</gene>
<dbReference type="Proteomes" id="UP000801864">
    <property type="component" value="Unassembled WGS sequence"/>
</dbReference>
<accession>A0A9P5CIV4</accession>
<name>A0A9P5CIV4_9HYPO</name>
<evidence type="ECO:0000313" key="1">
    <source>
        <dbReference type="EMBL" id="KAF3076788.1"/>
    </source>
</evidence>
<comment type="caution">
    <text evidence="1">The sequence shown here is derived from an EMBL/GenBank/DDBJ whole genome shotgun (WGS) entry which is preliminary data.</text>
</comment>
<organism evidence="1 2">
    <name type="scientific">Trichoderma lentiforme</name>
    <dbReference type="NCBI Taxonomy" id="1567552"/>
    <lineage>
        <taxon>Eukaryota</taxon>
        <taxon>Fungi</taxon>
        <taxon>Dikarya</taxon>
        <taxon>Ascomycota</taxon>
        <taxon>Pezizomycotina</taxon>
        <taxon>Sordariomycetes</taxon>
        <taxon>Hypocreomycetidae</taxon>
        <taxon>Hypocreales</taxon>
        <taxon>Hypocreaceae</taxon>
        <taxon>Trichoderma</taxon>
    </lineage>
</organism>
<dbReference type="AlphaFoldDB" id="A0A9P5CIV4"/>
<reference evidence="1 2" key="1">
    <citation type="submission" date="2018-06" db="EMBL/GenBank/DDBJ databases">
        <title>Genome analysis of cellulolytic fungus Trichoderma lentiforme CFAM-422.</title>
        <authorList>
            <person name="Steindorff A.S."/>
            <person name="Formighieri E.F."/>
            <person name="Midorikawa G.E.O."/>
            <person name="Tamietti M.S."/>
            <person name="Ramos E.Z."/>
            <person name="Silva A.S."/>
            <person name="Bon E.P.S."/>
            <person name="Mendes T.D."/>
            <person name="Damaso M.C.T."/>
            <person name="Favaro L.C.L."/>
        </authorList>
    </citation>
    <scope>NUCLEOTIDE SEQUENCE [LARGE SCALE GENOMIC DNA]</scope>
    <source>
        <strain evidence="1 2">CFAM-422</strain>
    </source>
</reference>
<sequence length="75" mass="8092">MTKTAANVDKTAITTASAVPDETLHPRGLVLTSHRSSGCGQILPPKAAHTGMVYSFGTHDHVYTDKASIYRRQKP</sequence>